<evidence type="ECO:0000256" key="1">
    <source>
        <dbReference type="SAM" id="SignalP"/>
    </source>
</evidence>
<feature type="signal peptide" evidence="1">
    <location>
        <begin position="1"/>
        <end position="30"/>
    </location>
</feature>
<evidence type="ECO:0000313" key="3">
    <source>
        <dbReference type="EMBL" id="AGS33533.1"/>
    </source>
</evidence>
<protein>
    <recommendedName>
        <fullName evidence="2">Solute-binding protein family 3/N-terminal domain-containing protein</fullName>
    </recommendedName>
</protein>
<dbReference type="KEGG" id="cmd:B841_00250"/>
<dbReference type="STRING" id="1224163.B841_00250"/>
<keyword evidence="4" id="KW-1185">Reference proteome</keyword>
<accession>S5TFV6</accession>
<reference evidence="3 4" key="1">
    <citation type="submission" date="2012-11" db="EMBL/GenBank/DDBJ databases">
        <title>The complete genome sequence of Corynebacterium maris Coryn-1 (=DSM 45190).</title>
        <authorList>
            <person name="Schaffert L."/>
            <person name="Albersmeier A."/>
            <person name="Kalinowski J."/>
            <person name="Ruckert C."/>
        </authorList>
    </citation>
    <scope>NUCLEOTIDE SEQUENCE [LARGE SCALE GENOMIC DNA]</scope>
    <source>
        <strain evidence="4">Coryn-1</strain>
    </source>
</reference>
<evidence type="ECO:0000313" key="4">
    <source>
        <dbReference type="Proteomes" id="UP000015388"/>
    </source>
</evidence>
<dbReference type="eggNOG" id="COG0834">
    <property type="taxonomic scope" value="Bacteria"/>
</dbReference>
<sequence>MSHSFLPRLGAALGLTALTLSGCSAIPADAEGTLDRARNGSLVVGVSEHKPWTDVNDETGEVTGSEADLILSFADSIDAEVDWRPAAESILAGQMKAGEVDVIIGGLTATSPWSSHMALTRPYTSAETEEGDTEDMVMGVRLGENELLVALERHLAKEHGEI</sequence>
<dbReference type="SUPFAM" id="SSF53850">
    <property type="entry name" value="Periplasmic binding protein-like II"/>
    <property type="match status" value="1"/>
</dbReference>
<feature type="chain" id="PRO_5004532433" description="Solute-binding protein family 3/N-terminal domain-containing protein" evidence="1">
    <location>
        <begin position="31"/>
        <end position="162"/>
    </location>
</feature>
<dbReference type="RefSeq" id="WP_020933468.1">
    <property type="nucleotide sequence ID" value="NC_021915.1"/>
</dbReference>
<dbReference type="InterPro" id="IPR001638">
    <property type="entry name" value="Solute-binding_3/MltF_N"/>
</dbReference>
<proteinExistence type="predicted"/>
<dbReference type="Proteomes" id="UP000015388">
    <property type="component" value="Chromosome"/>
</dbReference>
<dbReference type="OrthoDB" id="6150901at2"/>
<gene>
    <name evidence="3" type="ORF">B841_00250</name>
</gene>
<keyword evidence="1" id="KW-0732">Signal</keyword>
<dbReference type="Gene3D" id="3.40.190.10">
    <property type="entry name" value="Periplasmic binding protein-like II"/>
    <property type="match status" value="1"/>
</dbReference>
<dbReference type="PATRIC" id="fig|1224163.3.peg.49"/>
<dbReference type="EMBL" id="CP003924">
    <property type="protein sequence ID" value="AGS33533.1"/>
    <property type="molecule type" value="Genomic_DNA"/>
</dbReference>
<dbReference type="Pfam" id="PF00497">
    <property type="entry name" value="SBP_bac_3"/>
    <property type="match status" value="1"/>
</dbReference>
<evidence type="ECO:0000259" key="2">
    <source>
        <dbReference type="Pfam" id="PF00497"/>
    </source>
</evidence>
<name>S5TFV6_9CORY</name>
<organism evidence="3 4">
    <name type="scientific">Corynebacterium maris DSM 45190</name>
    <dbReference type="NCBI Taxonomy" id="1224163"/>
    <lineage>
        <taxon>Bacteria</taxon>
        <taxon>Bacillati</taxon>
        <taxon>Actinomycetota</taxon>
        <taxon>Actinomycetes</taxon>
        <taxon>Mycobacteriales</taxon>
        <taxon>Corynebacteriaceae</taxon>
        <taxon>Corynebacterium</taxon>
    </lineage>
</organism>
<feature type="domain" description="Solute-binding protein family 3/N-terminal" evidence="2">
    <location>
        <begin position="42"/>
        <end position="127"/>
    </location>
</feature>
<dbReference type="AlphaFoldDB" id="S5TFV6"/>
<dbReference type="HOGENOM" id="CLU_1658498_0_0_11"/>